<dbReference type="KEGG" id="halc:EY643_07750"/>
<dbReference type="AlphaFoldDB" id="A0A5P9NPQ8"/>
<reference evidence="1 2" key="1">
    <citation type="submission" date="2019-02" db="EMBL/GenBank/DDBJ databases">
        <authorList>
            <person name="Li S.-H."/>
        </authorList>
    </citation>
    <scope>NUCLEOTIDE SEQUENCE [LARGE SCALE GENOMIC DNA]</scope>
    <source>
        <strain evidence="1 2">IMCC14385</strain>
    </source>
</reference>
<dbReference type="Proteomes" id="UP000326287">
    <property type="component" value="Chromosome"/>
</dbReference>
<protein>
    <submittedName>
        <fullName evidence="1">Uncharacterized protein</fullName>
    </submittedName>
</protein>
<accession>A0A5P9NPQ8</accession>
<name>A0A5P9NPQ8_9GAMM</name>
<evidence type="ECO:0000313" key="1">
    <source>
        <dbReference type="EMBL" id="QFU77810.1"/>
    </source>
</evidence>
<organism evidence="1 2">
    <name type="scientific">Halioglobus maricola</name>
    <dbReference type="NCBI Taxonomy" id="2601894"/>
    <lineage>
        <taxon>Bacteria</taxon>
        <taxon>Pseudomonadati</taxon>
        <taxon>Pseudomonadota</taxon>
        <taxon>Gammaproteobacteria</taxon>
        <taxon>Cellvibrionales</taxon>
        <taxon>Halieaceae</taxon>
        <taxon>Halioglobus</taxon>
    </lineage>
</organism>
<evidence type="ECO:0000313" key="2">
    <source>
        <dbReference type="Proteomes" id="UP000326287"/>
    </source>
</evidence>
<keyword evidence="2" id="KW-1185">Reference proteome</keyword>
<gene>
    <name evidence="1" type="ORF">EY643_07750</name>
</gene>
<dbReference type="EMBL" id="CP036422">
    <property type="protein sequence ID" value="QFU77810.1"/>
    <property type="molecule type" value="Genomic_DNA"/>
</dbReference>
<dbReference type="OrthoDB" id="4507925at2"/>
<proteinExistence type="predicted"/>
<sequence>MEPFLAADEAQAMLSIAESFGSFGTYADEATSDSLGENLPQRFDVGINYVDKGLTGEGNTDSLEVAASRTNYFRETYAYGLDTKAAGIEQFMAHPAFSTNAREISGCDNIVPAIVYANILIPGQELAIHTDVPEFRGLNRKTTPQWLLVVMLHSGLFNRYRIPILTCVSWFGGARGGAFTFYPDGVSGDRASIEAHHNSAIMVDTDNVFHGVERVNNVSPDLPIIGQKTRLYFCGENKWELRESDEVLAEFDWSQLRYSISWKGYCFANDEAQAIWRENAENLDVDTVLAALEAALRERGALNGSRPEPSEFAQLLVSTFVRFPNS</sequence>